<dbReference type="SUPFAM" id="SSF51735">
    <property type="entry name" value="NAD(P)-binding Rossmann-fold domains"/>
    <property type="match status" value="1"/>
</dbReference>
<evidence type="ECO:0000259" key="4">
    <source>
        <dbReference type="SMART" id="SM00822"/>
    </source>
</evidence>
<keyword evidence="2" id="KW-0560">Oxidoreductase</keyword>
<dbReference type="AlphaFoldDB" id="A0A1E3HB14"/>
<dbReference type="Proteomes" id="UP000094065">
    <property type="component" value="Unassembled WGS sequence"/>
</dbReference>
<dbReference type="GeneID" id="30159333"/>
<dbReference type="Pfam" id="PF00106">
    <property type="entry name" value="adh_short"/>
    <property type="match status" value="1"/>
</dbReference>
<dbReference type="EMBL" id="AWGJ01000013">
    <property type="protein sequence ID" value="ODN73523.1"/>
    <property type="molecule type" value="Genomic_DNA"/>
</dbReference>
<feature type="domain" description="Ketoreductase" evidence="4">
    <location>
        <begin position="42"/>
        <end position="233"/>
    </location>
</feature>
<evidence type="ECO:0000313" key="5">
    <source>
        <dbReference type="EMBL" id="ODN73523.1"/>
    </source>
</evidence>
<dbReference type="Gene3D" id="3.40.50.720">
    <property type="entry name" value="NAD(P)-binding Rossmann-like Domain"/>
    <property type="match status" value="1"/>
</dbReference>
<dbReference type="STRING" id="1295533.A0A1E3HB14"/>
<dbReference type="PRINTS" id="PR00081">
    <property type="entry name" value="GDHRDH"/>
</dbReference>
<dbReference type="InterPro" id="IPR057326">
    <property type="entry name" value="KR_dom"/>
</dbReference>
<evidence type="ECO:0000313" key="6">
    <source>
        <dbReference type="Proteomes" id="UP000094065"/>
    </source>
</evidence>
<dbReference type="FunFam" id="3.40.50.720:FF:000047">
    <property type="entry name" value="NADP-dependent L-serine/L-allo-threonine dehydrogenase"/>
    <property type="match status" value="1"/>
</dbReference>
<dbReference type="SMART" id="SM00822">
    <property type="entry name" value="PKS_KR"/>
    <property type="match status" value="1"/>
</dbReference>
<dbReference type="InterPro" id="IPR036291">
    <property type="entry name" value="NAD(P)-bd_dom_sf"/>
</dbReference>
<dbReference type="OrthoDB" id="6251714at2759"/>
<dbReference type="PANTHER" id="PTHR42901:SF1">
    <property type="entry name" value="ALCOHOL DEHYDROGENASE"/>
    <property type="match status" value="1"/>
</dbReference>
<comment type="caution">
    <text evidence="5">The sequence shown here is derived from an EMBL/GenBank/DDBJ whole genome shotgun (WGS) entry which is preliminary data.</text>
</comment>
<proteinExistence type="inferred from homology"/>
<gene>
    <name evidence="5" type="ORF">L202_08024</name>
</gene>
<dbReference type="InterPro" id="IPR002347">
    <property type="entry name" value="SDR_fam"/>
</dbReference>
<organism evidence="5 6">
    <name type="scientific">Cryptococcus amylolentus CBS 6039</name>
    <dbReference type="NCBI Taxonomy" id="1295533"/>
    <lineage>
        <taxon>Eukaryota</taxon>
        <taxon>Fungi</taxon>
        <taxon>Dikarya</taxon>
        <taxon>Basidiomycota</taxon>
        <taxon>Agaricomycotina</taxon>
        <taxon>Tremellomycetes</taxon>
        <taxon>Tremellales</taxon>
        <taxon>Cryptococcaceae</taxon>
        <taxon>Cryptococcus</taxon>
    </lineage>
</organism>
<dbReference type="GO" id="GO:0016616">
    <property type="term" value="F:oxidoreductase activity, acting on the CH-OH group of donors, NAD or NADP as acceptor"/>
    <property type="evidence" value="ECO:0007669"/>
    <property type="project" value="UniProtKB-ARBA"/>
</dbReference>
<reference evidence="5 6" key="1">
    <citation type="submission" date="2016-06" db="EMBL/GenBank/DDBJ databases">
        <title>Evolution of pathogenesis and genome organization in the Tremellales.</title>
        <authorList>
            <person name="Cuomo C."/>
            <person name="Litvintseva A."/>
            <person name="Heitman J."/>
            <person name="Chen Y."/>
            <person name="Sun S."/>
            <person name="Springer D."/>
            <person name="Dromer F."/>
            <person name="Young S."/>
            <person name="Zeng Q."/>
            <person name="Chapman S."/>
            <person name="Gujja S."/>
            <person name="Saif S."/>
            <person name="Birren B."/>
        </authorList>
    </citation>
    <scope>NUCLEOTIDE SEQUENCE [LARGE SCALE GENOMIC DNA]</scope>
    <source>
        <strain evidence="5 6">CBS 6039</strain>
    </source>
</reference>
<dbReference type="PANTHER" id="PTHR42901">
    <property type="entry name" value="ALCOHOL DEHYDROGENASE"/>
    <property type="match status" value="1"/>
</dbReference>
<evidence type="ECO:0000256" key="1">
    <source>
        <dbReference type="ARBA" id="ARBA00006484"/>
    </source>
</evidence>
<keyword evidence="6" id="KW-1185">Reference proteome</keyword>
<dbReference type="PRINTS" id="PR00080">
    <property type="entry name" value="SDRFAMILY"/>
</dbReference>
<evidence type="ECO:0000256" key="3">
    <source>
        <dbReference type="RuleBase" id="RU000363"/>
    </source>
</evidence>
<dbReference type="RefSeq" id="XP_018989435.1">
    <property type="nucleotide sequence ID" value="XM_019142864.1"/>
</dbReference>
<comment type="similarity">
    <text evidence="1 3">Belongs to the short-chain dehydrogenases/reductases (SDR) family.</text>
</comment>
<accession>A0A1E3HB14</accession>
<protein>
    <recommendedName>
        <fullName evidence="4">Ketoreductase domain-containing protein</fullName>
    </recommendedName>
</protein>
<sequence length="297" mass="31886">MFSSLPNILVNSLLATPHRFRLRTLHQVRTMSVFNTSRLAGKTVLITGASAGIGAATAELFAKTGANLVLLARRADNLKAVKAKIEAAHKESGLKEGGKVVLIEADIQKKEDVDAVPSKLEGLEVDILVNNAGMVRGKEQVGDISEDDINVMLSTNVIGLVNLTQIFVREFKARNRGHIINLGSVAGREPYAGGAIYCATKHALAAISGSLLRELVNTPIRVSEVQPGMVETEFSLVRFRGDQAAADKVYEGLVPLSGQDIAEEIVWVASRPEHVNIAQLFVLPVNQASPTIAHRSS</sequence>
<name>A0A1E3HB14_9TREE</name>
<evidence type="ECO:0000256" key="2">
    <source>
        <dbReference type="ARBA" id="ARBA00023002"/>
    </source>
</evidence>